<dbReference type="EMBL" id="JFYZ01000040">
    <property type="protein sequence ID" value="EZP74911.1"/>
    <property type="molecule type" value="Genomic_DNA"/>
</dbReference>
<organism evidence="1 2">
    <name type="scientific">Novosphingobium resinovorum</name>
    <dbReference type="NCBI Taxonomy" id="158500"/>
    <lineage>
        <taxon>Bacteria</taxon>
        <taxon>Pseudomonadati</taxon>
        <taxon>Pseudomonadota</taxon>
        <taxon>Alphaproteobacteria</taxon>
        <taxon>Sphingomonadales</taxon>
        <taxon>Sphingomonadaceae</taxon>
        <taxon>Novosphingobium</taxon>
    </lineage>
</organism>
<dbReference type="AlphaFoldDB" id="A0A031JL01"/>
<accession>A0A031JL01</accession>
<reference evidence="1 2" key="1">
    <citation type="submission" date="2014-03" db="EMBL/GenBank/DDBJ databases">
        <title>Whole genome sequence of Novosphingobium resinovorum KF1.</title>
        <authorList>
            <person name="Gan H.M."/>
            <person name="Gan H.Y."/>
            <person name="Chew T.H."/>
            <person name="Savka M.A."/>
        </authorList>
    </citation>
    <scope>NUCLEOTIDE SEQUENCE [LARGE SCALE GENOMIC DNA]</scope>
    <source>
        <strain evidence="1 2">KF1</strain>
    </source>
</reference>
<evidence type="ECO:0000313" key="2">
    <source>
        <dbReference type="Proteomes" id="UP000024329"/>
    </source>
</evidence>
<protein>
    <recommendedName>
        <fullName evidence="3">Toprim domain-containing protein</fullName>
    </recommendedName>
</protein>
<dbReference type="RefSeq" id="WP_036529197.1">
    <property type="nucleotide sequence ID" value="NZ_JFYZ01000040.1"/>
</dbReference>
<dbReference type="PATRIC" id="fig|158500.4.peg.4725"/>
<comment type="caution">
    <text evidence="1">The sequence shown here is derived from an EMBL/GenBank/DDBJ whole genome shotgun (WGS) entry which is preliminary data.</text>
</comment>
<evidence type="ECO:0000313" key="1">
    <source>
        <dbReference type="EMBL" id="EZP74911.1"/>
    </source>
</evidence>
<dbReference type="CDD" id="cd01029">
    <property type="entry name" value="TOPRIM_primases"/>
    <property type="match status" value="1"/>
</dbReference>
<gene>
    <name evidence="1" type="ORF">BV97_04649</name>
</gene>
<dbReference type="InterPro" id="IPR034154">
    <property type="entry name" value="TOPRIM_DnaG/twinkle"/>
</dbReference>
<dbReference type="eggNOG" id="COG4643">
    <property type="taxonomic scope" value="Bacteria"/>
</dbReference>
<sequence>MSCADHIDSFIVFMTANGVEPDEPIAARLASGSLIRFRCKGDGKGRKNGWAILYLDARPAGAFGNYRQSTGTLKWKADASGPALSVEERAALQREWTEARDRREGERRQNEAEAALDAANLWTRARPVAPGHMYAFEKNLDTRPLRELGSDILIPMCDEAGTIWNLQRIRPTGEKRFLNGGRINGLFALIGEFTPDAREAVFVEGYSTGDTVHRATGLPVIVTFNTANMPKVARLWCELRSDLDYTVFADDDEATALREFQRTGTYKNPGIETAEAVAAEIGAKIAYPLGQPQGRAA</sequence>
<dbReference type="Proteomes" id="UP000024329">
    <property type="component" value="Unassembled WGS sequence"/>
</dbReference>
<evidence type="ECO:0008006" key="3">
    <source>
        <dbReference type="Google" id="ProtNLM"/>
    </source>
</evidence>
<proteinExistence type="predicted"/>
<name>A0A031JL01_9SPHN</name>